<dbReference type="EMBL" id="CP155571">
    <property type="protein sequence ID" value="XFO73086.1"/>
    <property type="molecule type" value="Genomic_DNA"/>
</dbReference>
<proteinExistence type="predicted"/>
<gene>
    <name evidence="1" type="ORF">SPACI_031600</name>
</gene>
<name>A0ABZ3J4P1_SPOA4</name>
<accession>A0ABZ3J4P1</accession>
<protein>
    <submittedName>
        <fullName evidence="1">Uncharacterized protein</fullName>
    </submittedName>
</protein>
<dbReference type="RefSeq" id="WP_093793709.1">
    <property type="nucleotide sequence ID" value="NZ_CP155571.1"/>
</dbReference>
<evidence type="ECO:0000313" key="2">
    <source>
        <dbReference type="Proteomes" id="UP000216052"/>
    </source>
</evidence>
<keyword evidence="2" id="KW-1185">Reference proteome</keyword>
<evidence type="ECO:0000313" key="1">
    <source>
        <dbReference type="EMBL" id="XFO73086.1"/>
    </source>
</evidence>
<sequence length="118" mass="13459">MSDERDYSFTLFAPHRVRQPKNDQPAVEVRPNGRIVFNKNATQLLENNSFCMLGYDPEKRALGILPVEELKPNTFPVRYAAKGAYIGAKKFFKHFNILPSQLVENTPFKSGEFIGINL</sequence>
<organism evidence="1 2">
    <name type="scientific">Sporomusa acidovorans (strain ATCC 49682 / DSM 3132 / Mol)</name>
    <dbReference type="NCBI Taxonomy" id="1123286"/>
    <lineage>
        <taxon>Bacteria</taxon>
        <taxon>Bacillati</taxon>
        <taxon>Bacillota</taxon>
        <taxon>Negativicutes</taxon>
        <taxon>Selenomonadales</taxon>
        <taxon>Sporomusaceae</taxon>
        <taxon>Sporomusa</taxon>
    </lineage>
</organism>
<dbReference type="Proteomes" id="UP000216052">
    <property type="component" value="Chromosome"/>
</dbReference>
<reference evidence="1" key="1">
    <citation type="submission" date="2024-05" db="EMBL/GenBank/DDBJ databases">
        <title>Isolation and characterization of Sporomusa carbonis sp. nov., a carboxydotrophic hydrogenogen in the genus of Sporomusa isolated from a charcoal burning pile.</title>
        <authorList>
            <person name="Boeer T."/>
            <person name="Rosenbaum F."/>
            <person name="Eysell L."/>
            <person name="Mueller V."/>
            <person name="Daniel R."/>
            <person name="Poehlein A."/>
        </authorList>
    </citation>
    <scope>NUCLEOTIDE SEQUENCE [LARGE SCALE GENOMIC DNA]</scope>
    <source>
        <strain evidence="1">DSM 3132</strain>
    </source>
</reference>